<reference evidence="2" key="2">
    <citation type="journal article" date="2015" name="Fish Shellfish Immunol.">
        <title>Early steps in the European eel (Anguilla anguilla)-Vibrio vulnificus interaction in the gills: Role of the RtxA13 toxin.</title>
        <authorList>
            <person name="Callol A."/>
            <person name="Pajuelo D."/>
            <person name="Ebbesson L."/>
            <person name="Teles M."/>
            <person name="MacKenzie S."/>
            <person name="Amaro C."/>
        </authorList>
    </citation>
    <scope>NUCLEOTIDE SEQUENCE</scope>
</reference>
<feature type="transmembrane region" description="Helical" evidence="1">
    <location>
        <begin position="67"/>
        <end position="88"/>
    </location>
</feature>
<organism evidence="2">
    <name type="scientific">Anguilla anguilla</name>
    <name type="common">European freshwater eel</name>
    <name type="synonym">Muraena anguilla</name>
    <dbReference type="NCBI Taxonomy" id="7936"/>
    <lineage>
        <taxon>Eukaryota</taxon>
        <taxon>Metazoa</taxon>
        <taxon>Chordata</taxon>
        <taxon>Craniata</taxon>
        <taxon>Vertebrata</taxon>
        <taxon>Euteleostomi</taxon>
        <taxon>Actinopterygii</taxon>
        <taxon>Neopterygii</taxon>
        <taxon>Teleostei</taxon>
        <taxon>Anguilliformes</taxon>
        <taxon>Anguillidae</taxon>
        <taxon>Anguilla</taxon>
    </lineage>
</organism>
<keyword evidence="1" id="KW-1133">Transmembrane helix</keyword>
<sequence length="105" mass="12069">MSVKQKGVSPSPNHSLHTNPHHETCLLYFPQLLCLSYLCMKKCIPFKLSEQHLRSPKQSFRKKFNSICNVLTLQSLLVYPILASLWLFCQCKSFCNPKCPCSYSS</sequence>
<accession>A0A0E9W8P6</accession>
<keyword evidence="1" id="KW-0812">Transmembrane</keyword>
<protein>
    <submittedName>
        <fullName evidence="2">Uncharacterized protein</fullName>
    </submittedName>
</protein>
<dbReference type="EMBL" id="GBXM01022627">
    <property type="protein sequence ID" value="JAH85950.1"/>
    <property type="molecule type" value="Transcribed_RNA"/>
</dbReference>
<name>A0A0E9W8P6_ANGAN</name>
<evidence type="ECO:0000313" key="2">
    <source>
        <dbReference type="EMBL" id="JAH85950.1"/>
    </source>
</evidence>
<keyword evidence="1" id="KW-0472">Membrane</keyword>
<reference evidence="2" key="1">
    <citation type="submission" date="2014-11" db="EMBL/GenBank/DDBJ databases">
        <authorList>
            <person name="Amaro Gonzalez C."/>
        </authorList>
    </citation>
    <scope>NUCLEOTIDE SEQUENCE</scope>
</reference>
<proteinExistence type="predicted"/>
<dbReference type="AlphaFoldDB" id="A0A0E9W8P6"/>
<evidence type="ECO:0000256" key="1">
    <source>
        <dbReference type="SAM" id="Phobius"/>
    </source>
</evidence>